<dbReference type="GO" id="GO:0046961">
    <property type="term" value="F:proton-transporting ATPase activity, rotational mechanism"/>
    <property type="evidence" value="ECO:0007669"/>
    <property type="project" value="InterPro"/>
</dbReference>
<dbReference type="EMBL" id="FQZP01000019">
    <property type="protein sequence ID" value="SHJ00436.1"/>
    <property type="molecule type" value="Genomic_DNA"/>
</dbReference>
<evidence type="ECO:0000256" key="5">
    <source>
        <dbReference type="SAM" id="Coils"/>
    </source>
</evidence>
<dbReference type="OrthoDB" id="1734087at2"/>
<dbReference type="RefSeq" id="WP_149678564.1">
    <property type="nucleotide sequence ID" value="NZ_FQZP01000019.1"/>
</dbReference>
<dbReference type="InterPro" id="IPR038495">
    <property type="entry name" value="ATPase_E_C"/>
</dbReference>
<sequence length="200" mass="22599">MTGIDRIKAKILDDARKAAEENISRAKQEAERIIAEAVKQVKEETEKVRQAAEAEAADLKKRMAAVSSLEERKRMLKVRQDMVDAAFRAAFEKTLHLPAEEYGRFLKRFILESVREGEGEILFNENDRSRLGARFVEEINQTLRAEGKAAVLTLSGQTIPNQGGFVLKYGDMEINSTLELIFNMARPQLEAEVASILFKE</sequence>
<evidence type="ECO:0000313" key="6">
    <source>
        <dbReference type="EMBL" id="SHJ00436.1"/>
    </source>
</evidence>
<evidence type="ECO:0000256" key="1">
    <source>
        <dbReference type="ARBA" id="ARBA00005901"/>
    </source>
</evidence>
<dbReference type="Gene3D" id="3.30.2320.30">
    <property type="entry name" value="ATP synthase, E subunit, C-terminal"/>
    <property type="match status" value="1"/>
</dbReference>
<name>A0A1M6FRX5_9FIRM</name>
<dbReference type="InterPro" id="IPR002842">
    <property type="entry name" value="ATPase_V1_Esu"/>
</dbReference>
<organism evidence="6 7">
    <name type="scientific">Thermoclostridium caenicola</name>
    <dbReference type="NCBI Taxonomy" id="659425"/>
    <lineage>
        <taxon>Bacteria</taxon>
        <taxon>Bacillati</taxon>
        <taxon>Bacillota</taxon>
        <taxon>Clostridia</taxon>
        <taxon>Eubacteriales</taxon>
        <taxon>Oscillospiraceae</taxon>
        <taxon>Thermoclostridium</taxon>
    </lineage>
</organism>
<protein>
    <recommendedName>
        <fullName evidence="4">V-type proton ATPase subunit E</fullName>
    </recommendedName>
    <alternativeName>
        <fullName evidence="4">V-ATPase subunit E</fullName>
    </alternativeName>
</protein>
<keyword evidence="5" id="KW-0175">Coiled coil</keyword>
<dbReference type="GO" id="GO:0046933">
    <property type="term" value="F:proton-transporting ATP synthase activity, rotational mechanism"/>
    <property type="evidence" value="ECO:0007669"/>
    <property type="project" value="UniProtKB-UniRule"/>
</dbReference>
<dbReference type="Pfam" id="PF01991">
    <property type="entry name" value="vATP-synt_E"/>
    <property type="match status" value="1"/>
</dbReference>
<keyword evidence="2 4" id="KW-0813">Transport</keyword>
<keyword evidence="4" id="KW-0066">ATP synthesis</keyword>
<keyword evidence="4" id="KW-0375">Hydrogen ion transport</keyword>
<gene>
    <name evidence="4" type="primary">atpE</name>
    <name evidence="6" type="ORF">SAMN05444373_10198</name>
</gene>
<reference evidence="6 7" key="1">
    <citation type="submission" date="2016-11" db="EMBL/GenBank/DDBJ databases">
        <authorList>
            <person name="Varghese N."/>
            <person name="Submissions S."/>
        </authorList>
    </citation>
    <scope>NUCLEOTIDE SEQUENCE [LARGE SCALE GENOMIC DNA]</scope>
    <source>
        <strain evidence="6 7">DSM 19027</strain>
    </source>
</reference>
<evidence type="ECO:0000256" key="2">
    <source>
        <dbReference type="ARBA" id="ARBA00022448"/>
    </source>
</evidence>
<dbReference type="HAMAP" id="MF_00311">
    <property type="entry name" value="ATP_synth_E_arch"/>
    <property type="match status" value="1"/>
</dbReference>
<proteinExistence type="inferred from homology"/>
<evidence type="ECO:0000256" key="3">
    <source>
        <dbReference type="ARBA" id="ARBA00023065"/>
    </source>
</evidence>
<comment type="function">
    <text evidence="4">Produces ATP from ADP in the presence of a proton gradient across the membrane.</text>
</comment>
<feature type="coiled-coil region" evidence="5">
    <location>
        <begin position="9"/>
        <end position="69"/>
    </location>
</feature>
<dbReference type="GO" id="GO:0033178">
    <property type="term" value="C:proton-transporting two-sector ATPase complex, catalytic domain"/>
    <property type="evidence" value="ECO:0007669"/>
    <property type="project" value="InterPro"/>
</dbReference>
<dbReference type="AlphaFoldDB" id="A0A1M6FRX5"/>
<dbReference type="SUPFAM" id="SSF160527">
    <property type="entry name" value="V-type ATPase subunit E-like"/>
    <property type="match status" value="1"/>
</dbReference>
<dbReference type="GO" id="GO:0005524">
    <property type="term" value="F:ATP binding"/>
    <property type="evidence" value="ECO:0007669"/>
    <property type="project" value="UniProtKB-UniRule"/>
</dbReference>
<comment type="similarity">
    <text evidence="1 4">Belongs to the V-ATPase E subunit family.</text>
</comment>
<dbReference type="GO" id="GO:0042777">
    <property type="term" value="P:proton motive force-driven plasma membrane ATP synthesis"/>
    <property type="evidence" value="ECO:0007669"/>
    <property type="project" value="UniProtKB-UniRule"/>
</dbReference>
<evidence type="ECO:0000256" key="4">
    <source>
        <dbReference type="HAMAP-Rule" id="MF_00311"/>
    </source>
</evidence>
<keyword evidence="3 4" id="KW-0406">Ion transport</keyword>
<dbReference type="Gene3D" id="1.20.5.620">
    <property type="entry name" value="F1F0 ATP synthase subunit B, membrane domain"/>
    <property type="match status" value="1"/>
</dbReference>
<dbReference type="Proteomes" id="UP000324781">
    <property type="component" value="Unassembled WGS sequence"/>
</dbReference>
<evidence type="ECO:0000313" key="7">
    <source>
        <dbReference type="Proteomes" id="UP000324781"/>
    </source>
</evidence>
<accession>A0A1M6FRX5</accession>
<keyword evidence="7" id="KW-1185">Reference proteome</keyword>